<evidence type="ECO:0000313" key="3">
    <source>
        <dbReference type="EMBL" id="MBB5743455.1"/>
    </source>
</evidence>
<name>A0A7W9FBS0_9MICO</name>
<dbReference type="EMBL" id="JACHMU010000001">
    <property type="protein sequence ID" value="MBB5743455.1"/>
    <property type="molecule type" value="Genomic_DNA"/>
</dbReference>
<proteinExistence type="predicted"/>
<feature type="transmembrane region" description="Helical" evidence="2">
    <location>
        <begin position="157"/>
        <end position="178"/>
    </location>
</feature>
<dbReference type="Proteomes" id="UP000517712">
    <property type="component" value="Unassembled WGS sequence"/>
</dbReference>
<feature type="transmembrane region" description="Helical" evidence="2">
    <location>
        <begin position="132"/>
        <end position="151"/>
    </location>
</feature>
<gene>
    <name evidence="3" type="ORF">HD600_001952</name>
</gene>
<protein>
    <submittedName>
        <fullName evidence="3">Uncharacterized protein</fullName>
    </submittedName>
</protein>
<accession>A0A7W9FBS0</accession>
<keyword evidence="4" id="KW-1185">Reference proteome</keyword>
<feature type="transmembrane region" description="Helical" evidence="2">
    <location>
        <begin position="97"/>
        <end position="120"/>
    </location>
</feature>
<sequence>MTIQSNPAPGNGSPPRREAPGRPPVRGVNAAPVLVKVPPPFSVRFSQFFWIISFTVGAFTLVYFFVIREDLLPLIAERAEKVTAGRGEATYESAADIIFWVVFALMIGVLLVQITLMVSFMSRRPHVRWWQLATLCLQVLLVLLSPEWVALGERGESIPPLLAAQAALVLLALFSSIMPRAIRWTARKHDVRRGPESPAGADF</sequence>
<keyword evidence="2" id="KW-0472">Membrane</keyword>
<reference evidence="3 4" key="1">
    <citation type="submission" date="2020-08" db="EMBL/GenBank/DDBJ databases">
        <title>Sequencing the genomes of 1000 actinobacteria strains.</title>
        <authorList>
            <person name="Klenk H.-P."/>
        </authorList>
    </citation>
    <scope>NUCLEOTIDE SEQUENCE [LARGE SCALE GENOMIC DNA]</scope>
    <source>
        <strain evidence="3 4">DSM 24823</strain>
    </source>
</reference>
<comment type="caution">
    <text evidence="3">The sequence shown here is derived from an EMBL/GenBank/DDBJ whole genome shotgun (WGS) entry which is preliminary data.</text>
</comment>
<evidence type="ECO:0000256" key="2">
    <source>
        <dbReference type="SAM" id="Phobius"/>
    </source>
</evidence>
<evidence type="ECO:0000313" key="4">
    <source>
        <dbReference type="Proteomes" id="UP000517712"/>
    </source>
</evidence>
<feature type="transmembrane region" description="Helical" evidence="2">
    <location>
        <begin position="48"/>
        <end position="67"/>
    </location>
</feature>
<dbReference type="AlphaFoldDB" id="A0A7W9FBS0"/>
<evidence type="ECO:0000256" key="1">
    <source>
        <dbReference type="SAM" id="MobiDB-lite"/>
    </source>
</evidence>
<feature type="region of interest" description="Disordered" evidence="1">
    <location>
        <begin position="1"/>
        <end position="24"/>
    </location>
</feature>
<keyword evidence="2" id="KW-1133">Transmembrane helix</keyword>
<organism evidence="3 4">
    <name type="scientific">Microbacterium ginsengiterrae</name>
    <dbReference type="NCBI Taxonomy" id="546115"/>
    <lineage>
        <taxon>Bacteria</taxon>
        <taxon>Bacillati</taxon>
        <taxon>Actinomycetota</taxon>
        <taxon>Actinomycetes</taxon>
        <taxon>Micrococcales</taxon>
        <taxon>Microbacteriaceae</taxon>
        <taxon>Microbacterium</taxon>
    </lineage>
</organism>
<keyword evidence="2" id="KW-0812">Transmembrane</keyword>